<dbReference type="AlphaFoldDB" id="A0A077M837"/>
<dbReference type="SUPFAM" id="SSF51306">
    <property type="entry name" value="LexA/Signal peptidase"/>
    <property type="match status" value="1"/>
</dbReference>
<dbReference type="CDD" id="cd06529">
    <property type="entry name" value="S24_LexA-like"/>
    <property type="match status" value="1"/>
</dbReference>
<dbReference type="InterPro" id="IPR039418">
    <property type="entry name" value="LexA-like"/>
</dbReference>
<dbReference type="Pfam" id="PF00717">
    <property type="entry name" value="Peptidase_S24"/>
    <property type="match status" value="1"/>
</dbReference>
<name>A0A077M837_9MICO</name>
<protein>
    <recommendedName>
        <fullName evidence="3">Peptidase S24/S26A/S26B/S26C domain-containing protein</fullName>
    </recommendedName>
</protein>
<evidence type="ECO:0000259" key="3">
    <source>
        <dbReference type="Pfam" id="PF00717"/>
    </source>
</evidence>
<evidence type="ECO:0000313" key="4">
    <source>
        <dbReference type="EMBL" id="CCI52055.1"/>
    </source>
</evidence>
<keyword evidence="1" id="KW-0645">Protease</keyword>
<accession>A0A077M837</accession>
<dbReference type="InterPro" id="IPR015927">
    <property type="entry name" value="Peptidase_S24_S26A/B/C"/>
</dbReference>
<evidence type="ECO:0000256" key="1">
    <source>
        <dbReference type="ARBA" id="ARBA00022670"/>
    </source>
</evidence>
<dbReference type="InterPro" id="IPR036286">
    <property type="entry name" value="LexA/Signal_pep-like_sf"/>
</dbReference>
<dbReference type="GO" id="GO:0016020">
    <property type="term" value="C:membrane"/>
    <property type="evidence" value="ECO:0007669"/>
    <property type="project" value="InterPro"/>
</dbReference>
<organism evidence="4 5">
    <name type="scientific">Nostocoides jenkinsii Ben 74</name>
    <dbReference type="NCBI Taxonomy" id="1193518"/>
    <lineage>
        <taxon>Bacteria</taxon>
        <taxon>Bacillati</taxon>
        <taxon>Actinomycetota</taxon>
        <taxon>Actinomycetes</taxon>
        <taxon>Micrococcales</taxon>
        <taxon>Intrasporangiaceae</taxon>
        <taxon>Nostocoides</taxon>
    </lineage>
</organism>
<gene>
    <name evidence="4" type="ORF">BN13_140047</name>
</gene>
<keyword evidence="5" id="KW-1185">Reference proteome</keyword>
<dbReference type="STRING" id="1193518.BN13_140047"/>
<dbReference type="GO" id="GO:0004252">
    <property type="term" value="F:serine-type endopeptidase activity"/>
    <property type="evidence" value="ECO:0007669"/>
    <property type="project" value="InterPro"/>
</dbReference>
<evidence type="ECO:0000313" key="5">
    <source>
        <dbReference type="Proteomes" id="UP000035720"/>
    </source>
</evidence>
<proteinExistence type="predicted"/>
<dbReference type="EMBL" id="CAJC01000046">
    <property type="protein sequence ID" value="CCI52055.1"/>
    <property type="molecule type" value="Genomic_DNA"/>
</dbReference>
<evidence type="ECO:0000256" key="2">
    <source>
        <dbReference type="ARBA" id="ARBA00022801"/>
    </source>
</evidence>
<dbReference type="Gene3D" id="2.10.109.10">
    <property type="entry name" value="Umud Fragment, subunit A"/>
    <property type="match status" value="1"/>
</dbReference>
<dbReference type="InterPro" id="IPR019756">
    <property type="entry name" value="Pept_S26A_signal_pept_1_Ser-AS"/>
</dbReference>
<keyword evidence="2" id="KW-0378">Hydrolase</keyword>
<comment type="caution">
    <text evidence="4">The sequence shown here is derived from an EMBL/GenBank/DDBJ whole genome shotgun (WGS) entry which is preliminary data.</text>
</comment>
<dbReference type="GO" id="GO:0006508">
    <property type="term" value="P:proteolysis"/>
    <property type="evidence" value="ECO:0007669"/>
    <property type="project" value="UniProtKB-KW"/>
</dbReference>
<feature type="domain" description="Peptidase S24/S26A/S26B/S26C" evidence="3">
    <location>
        <begin position="5"/>
        <end position="81"/>
    </location>
</feature>
<dbReference type="PROSITE" id="PS00501">
    <property type="entry name" value="SPASE_I_1"/>
    <property type="match status" value="1"/>
</dbReference>
<sequence length="118" mass="13200">MSHRRRGLAVVRVTGASMEPTLREGDLLLIRYGAPPLLGSIVVARLPRDRDGMPRPVSVKRLTSRDPADPGRWWVERDNPAVGADSWLFGSIGDDDVLARVVCRIWPRPGRRDVGPRR</sequence>
<reference evidence="4 5" key="1">
    <citation type="journal article" date="2013" name="ISME J.">
        <title>A metabolic model for members of the genus Tetrasphaera involved in enhanced biological phosphorus removal.</title>
        <authorList>
            <person name="Kristiansen R."/>
            <person name="Nguyen H.T.T."/>
            <person name="Saunders A.M."/>
            <person name="Nielsen J.L."/>
            <person name="Wimmer R."/>
            <person name="Le V.Q."/>
            <person name="McIlroy S.J."/>
            <person name="Petrovski S."/>
            <person name="Seviour R.J."/>
            <person name="Calteau A."/>
            <person name="Nielsen K.L."/>
            <person name="Nielsen P.H."/>
        </authorList>
    </citation>
    <scope>NUCLEOTIDE SEQUENCE [LARGE SCALE GENOMIC DNA]</scope>
    <source>
        <strain evidence="4 5">Ben 74</strain>
    </source>
</reference>
<dbReference type="Proteomes" id="UP000035720">
    <property type="component" value="Unassembled WGS sequence"/>
</dbReference>
<dbReference type="RefSeq" id="WP_201329040.1">
    <property type="nucleotide sequence ID" value="NZ_HF571038.1"/>
</dbReference>